<gene>
    <name evidence="3" type="ORF">RradSPS_2696</name>
</gene>
<organism evidence="3 4">
    <name type="scientific">Rubrobacter radiotolerans</name>
    <name type="common">Arthrobacter radiotolerans</name>
    <dbReference type="NCBI Taxonomy" id="42256"/>
    <lineage>
        <taxon>Bacteria</taxon>
        <taxon>Bacillati</taxon>
        <taxon>Actinomycetota</taxon>
        <taxon>Rubrobacteria</taxon>
        <taxon>Rubrobacterales</taxon>
        <taxon>Rubrobacteraceae</taxon>
        <taxon>Rubrobacter</taxon>
    </lineage>
</organism>
<keyword evidence="2" id="KW-0812">Transmembrane</keyword>
<protein>
    <submittedName>
        <fullName evidence="3">Uncharacterized protein</fullName>
    </submittedName>
</protein>
<dbReference type="AlphaFoldDB" id="A0A023X7E2"/>
<evidence type="ECO:0000256" key="1">
    <source>
        <dbReference type="SAM" id="MobiDB-lite"/>
    </source>
</evidence>
<dbReference type="HOGENOM" id="CLU_113310_0_0_11"/>
<dbReference type="KEGG" id="rrd:RradSPS_2696"/>
<name>A0A023X7E2_RUBRA</name>
<feature type="region of interest" description="Disordered" evidence="1">
    <location>
        <begin position="47"/>
        <end position="66"/>
    </location>
</feature>
<feature type="region of interest" description="Disordered" evidence="1">
    <location>
        <begin position="163"/>
        <end position="211"/>
    </location>
</feature>
<accession>A0A023X7E2</accession>
<proteinExistence type="predicted"/>
<dbReference type="EMBL" id="CP007514">
    <property type="protein sequence ID" value="AHY47979.1"/>
    <property type="molecule type" value="Genomic_DNA"/>
</dbReference>
<keyword evidence="2" id="KW-0472">Membrane</keyword>
<evidence type="ECO:0000313" key="3">
    <source>
        <dbReference type="EMBL" id="AHY47979.1"/>
    </source>
</evidence>
<keyword evidence="4" id="KW-1185">Reference proteome</keyword>
<evidence type="ECO:0000313" key="4">
    <source>
        <dbReference type="Proteomes" id="UP000025229"/>
    </source>
</evidence>
<feature type="compositionally biased region" description="Polar residues" evidence="1">
    <location>
        <begin position="176"/>
        <end position="186"/>
    </location>
</feature>
<dbReference type="Proteomes" id="UP000025229">
    <property type="component" value="Chromosome"/>
</dbReference>
<feature type="transmembrane region" description="Helical" evidence="2">
    <location>
        <begin position="12"/>
        <end position="33"/>
    </location>
</feature>
<reference evidence="3 4" key="1">
    <citation type="submission" date="2014-03" db="EMBL/GenBank/DDBJ databases">
        <title>Complete genome sequence of the Radio-Resistant Rubrobacter radiotolerans RSPS-4.</title>
        <authorList>
            <person name="Egas C.C."/>
            <person name="Barroso C.C."/>
            <person name="Froufe H.J.C."/>
            <person name="Pacheco J.J."/>
            <person name="Albuquerque L.L."/>
            <person name="da Costa M.M.S."/>
        </authorList>
    </citation>
    <scope>NUCLEOTIDE SEQUENCE [LARGE SCALE GENOMIC DNA]</scope>
    <source>
        <strain evidence="3 4">RSPS-4</strain>
    </source>
</reference>
<evidence type="ECO:0000256" key="2">
    <source>
        <dbReference type="SAM" id="Phobius"/>
    </source>
</evidence>
<feature type="compositionally biased region" description="Acidic residues" evidence="1">
    <location>
        <begin position="198"/>
        <end position="211"/>
    </location>
</feature>
<sequence length="211" mass="24008">MVFREAELRVSHLMSAFAAVILVSLGFVAGWSFSQGFGWDRISGGVPVEETRSEQPPPARDPVLPDEDVEGADIEDLPRYPGSVRIEYIRQDQGELIWTEAEFLTAASLDEVREFYRDTFREQDWSVNDIEFRQQSWIFFVVKGEREVFVELSTRGDIVEIDLEQTEPNPEPPGKEQTTPEQTGAPSAQDFGGGYHDDFDDLDDYSNDFDD</sequence>
<keyword evidence="2" id="KW-1133">Transmembrane helix</keyword>